<evidence type="ECO:0000313" key="2">
    <source>
        <dbReference type="EMBL" id="CAG2066765.1"/>
    </source>
</evidence>
<accession>A0ABN7PMR4</accession>
<evidence type="ECO:0000259" key="1">
    <source>
        <dbReference type="Pfam" id="PF01266"/>
    </source>
</evidence>
<reference evidence="2" key="1">
    <citation type="submission" date="2021-03" db="EMBL/GenBank/DDBJ databases">
        <authorList>
            <person name="Tran Van P."/>
        </authorList>
    </citation>
    <scope>NUCLEOTIDE SEQUENCE</scope>
</reference>
<dbReference type="InterPro" id="IPR006076">
    <property type="entry name" value="FAD-dep_OxRdtase"/>
</dbReference>
<dbReference type="EMBL" id="CAJPIN010058716">
    <property type="protein sequence ID" value="CAG2066765.1"/>
    <property type="molecule type" value="Genomic_DNA"/>
</dbReference>
<feature type="non-terminal residue" evidence="2">
    <location>
        <position position="123"/>
    </location>
</feature>
<sequence>NKGLFCPGVRVYENCAVHQVHNKDCKVTGVDTSRGSIECNFFVNCAGFWARQVGKMSEPFVKVPLHAVEHYYLHTKPIAGLDPMTPVVRDQDGHIYFREKEGCLLVGGFEPRAKPAFEDGDLP</sequence>
<dbReference type="Gene3D" id="3.30.9.10">
    <property type="entry name" value="D-Amino Acid Oxidase, subunit A, domain 2"/>
    <property type="match status" value="1"/>
</dbReference>
<protein>
    <recommendedName>
        <fullName evidence="1">FAD dependent oxidoreductase domain-containing protein</fullName>
    </recommendedName>
</protein>
<dbReference type="SUPFAM" id="SSF51905">
    <property type="entry name" value="FAD/NAD(P)-binding domain"/>
    <property type="match status" value="1"/>
</dbReference>
<evidence type="ECO:0000313" key="3">
    <source>
        <dbReference type="Proteomes" id="UP001153148"/>
    </source>
</evidence>
<keyword evidence="3" id="KW-1185">Reference proteome</keyword>
<comment type="caution">
    <text evidence="2">The sequence shown here is derived from an EMBL/GenBank/DDBJ whole genome shotgun (WGS) entry which is preliminary data.</text>
</comment>
<name>A0ABN7PMR4_TIMPD</name>
<dbReference type="PANTHER" id="PTHR13847:SF257">
    <property type="entry name" value="FI22513P1"/>
    <property type="match status" value="1"/>
</dbReference>
<proteinExistence type="predicted"/>
<dbReference type="PANTHER" id="PTHR13847">
    <property type="entry name" value="SARCOSINE DEHYDROGENASE-RELATED"/>
    <property type="match status" value="1"/>
</dbReference>
<organism evidence="2 3">
    <name type="scientific">Timema podura</name>
    <name type="common">Walking stick</name>
    <dbReference type="NCBI Taxonomy" id="61482"/>
    <lineage>
        <taxon>Eukaryota</taxon>
        <taxon>Metazoa</taxon>
        <taxon>Ecdysozoa</taxon>
        <taxon>Arthropoda</taxon>
        <taxon>Hexapoda</taxon>
        <taxon>Insecta</taxon>
        <taxon>Pterygota</taxon>
        <taxon>Neoptera</taxon>
        <taxon>Polyneoptera</taxon>
        <taxon>Phasmatodea</taxon>
        <taxon>Timematodea</taxon>
        <taxon>Timematoidea</taxon>
        <taxon>Timematidae</taxon>
        <taxon>Timema</taxon>
    </lineage>
</organism>
<feature type="non-terminal residue" evidence="2">
    <location>
        <position position="1"/>
    </location>
</feature>
<feature type="domain" description="FAD dependent oxidoreductase" evidence="1">
    <location>
        <begin position="8"/>
        <end position="112"/>
    </location>
</feature>
<gene>
    <name evidence="2" type="ORF">TPAB3V08_LOCUS13708</name>
</gene>
<dbReference type="SUPFAM" id="SSF54373">
    <property type="entry name" value="FAD-linked reductases, C-terminal domain"/>
    <property type="match status" value="1"/>
</dbReference>
<dbReference type="InterPro" id="IPR036188">
    <property type="entry name" value="FAD/NAD-bd_sf"/>
</dbReference>
<dbReference type="Pfam" id="PF01266">
    <property type="entry name" value="DAO"/>
    <property type="match status" value="1"/>
</dbReference>
<dbReference type="Proteomes" id="UP001153148">
    <property type="component" value="Unassembled WGS sequence"/>
</dbReference>
<dbReference type="Gene3D" id="3.50.50.60">
    <property type="entry name" value="FAD/NAD(P)-binding domain"/>
    <property type="match status" value="1"/>
</dbReference>